<dbReference type="PANTHER" id="PTHR42080">
    <property type="entry name" value="SRR1 DOMAIN-CONTAINING PROTEIN"/>
    <property type="match status" value="1"/>
</dbReference>
<feature type="domain" description="SRR1-like" evidence="2">
    <location>
        <begin position="116"/>
        <end position="238"/>
    </location>
</feature>
<dbReference type="GeneID" id="27323696"/>
<evidence type="ECO:0000313" key="3">
    <source>
        <dbReference type="EMBL" id="KIV91300.1"/>
    </source>
</evidence>
<dbReference type="HOGENOM" id="CLU_048152_2_0_1"/>
<sequence length="342" mass="38660">MPHTSHKKKTKKRHVTVDEDGWTKVITTTTSTGSRIPNVSQPLPTASDSQQLAFSWSIDDKHVSFDMTLPAAVAAPSDMTVDHLDKRFRAVEARWLESDSWAGLEDVLRQTTTKDQQTILHISTCILIGSGSCSTAPSGRQEVTFYQVAAFKAAVDLIRRLQKAPPVVYAQEPLYNDLDAQFLHTLGISVVQHPRGFDAVDDGAVFVFSPCPERFVELQIMQHKPTLWLHRPLLDDRWPSLDNSQNLDWMLHGRNIHSTPSSDSDSTRVSAGQDHQGNYQSSCESHLRAEYLVNRALFEHSRRRYKAWKLPSLPVHNYPFEGAALLRYDDEEVEELCDDSEP</sequence>
<name>A0A0D1WQC8_EXOME</name>
<dbReference type="Pfam" id="PF07985">
    <property type="entry name" value="SRR1"/>
    <property type="match status" value="1"/>
</dbReference>
<organism evidence="3 4">
    <name type="scientific">Exophiala mesophila</name>
    <name type="common">Black yeast-like fungus</name>
    <dbReference type="NCBI Taxonomy" id="212818"/>
    <lineage>
        <taxon>Eukaryota</taxon>
        <taxon>Fungi</taxon>
        <taxon>Dikarya</taxon>
        <taxon>Ascomycota</taxon>
        <taxon>Pezizomycotina</taxon>
        <taxon>Eurotiomycetes</taxon>
        <taxon>Chaetothyriomycetidae</taxon>
        <taxon>Chaetothyriales</taxon>
        <taxon>Herpotrichiellaceae</taxon>
        <taxon>Exophiala</taxon>
    </lineage>
</organism>
<keyword evidence="4" id="KW-1185">Reference proteome</keyword>
<dbReference type="OMA" id="PHTSHKK"/>
<dbReference type="EMBL" id="KN847523">
    <property type="protein sequence ID" value="KIV91300.1"/>
    <property type="molecule type" value="Genomic_DNA"/>
</dbReference>
<dbReference type="STRING" id="212818.A0A0D1WQC8"/>
<proteinExistence type="predicted"/>
<feature type="region of interest" description="Disordered" evidence="1">
    <location>
        <begin position="258"/>
        <end position="280"/>
    </location>
</feature>
<reference evidence="3 4" key="1">
    <citation type="submission" date="2015-01" db="EMBL/GenBank/DDBJ databases">
        <title>The Genome Sequence of Exophiala mesophila CBS40295.</title>
        <authorList>
            <consortium name="The Broad Institute Genomics Platform"/>
            <person name="Cuomo C."/>
            <person name="de Hoog S."/>
            <person name="Gorbushina A."/>
            <person name="Stielow B."/>
            <person name="Teixiera M."/>
            <person name="Abouelleil A."/>
            <person name="Chapman S.B."/>
            <person name="Priest M."/>
            <person name="Young S.K."/>
            <person name="Wortman J."/>
            <person name="Nusbaum C."/>
            <person name="Birren B."/>
        </authorList>
    </citation>
    <scope>NUCLEOTIDE SEQUENCE [LARGE SCALE GENOMIC DNA]</scope>
    <source>
        <strain evidence="3 4">CBS 40295</strain>
    </source>
</reference>
<dbReference type="OrthoDB" id="5318346at2759"/>
<protein>
    <recommendedName>
        <fullName evidence="2">SRR1-like domain-containing protein</fullName>
    </recommendedName>
</protein>
<dbReference type="Proteomes" id="UP000054302">
    <property type="component" value="Unassembled WGS sequence"/>
</dbReference>
<dbReference type="AlphaFoldDB" id="A0A0D1WQC8"/>
<dbReference type="VEuPathDB" id="FungiDB:PV10_05851"/>
<dbReference type="PANTHER" id="PTHR42080:SF1">
    <property type="entry name" value="SRR1-LIKE DOMAIN-CONTAINING PROTEIN"/>
    <property type="match status" value="1"/>
</dbReference>
<accession>A0A0D1WQC8</accession>
<dbReference type="InterPro" id="IPR012942">
    <property type="entry name" value="SRR1-like"/>
</dbReference>
<evidence type="ECO:0000256" key="1">
    <source>
        <dbReference type="SAM" id="MobiDB-lite"/>
    </source>
</evidence>
<evidence type="ECO:0000259" key="2">
    <source>
        <dbReference type="Pfam" id="PF07985"/>
    </source>
</evidence>
<gene>
    <name evidence="3" type="ORF">PV10_05851</name>
</gene>
<dbReference type="RefSeq" id="XP_016222874.1">
    <property type="nucleotide sequence ID" value="XM_016370581.1"/>
</dbReference>
<evidence type="ECO:0000313" key="4">
    <source>
        <dbReference type="Proteomes" id="UP000054302"/>
    </source>
</evidence>